<feature type="modified residue" description="N6-(pyridoxal phosphate)lysine" evidence="9">
    <location>
        <position position="222"/>
    </location>
</feature>
<evidence type="ECO:0000259" key="10">
    <source>
        <dbReference type="Pfam" id="PF00155"/>
    </source>
</evidence>
<accession>A0A841PTT0</accession>
<dbReference type="UniPathway" id="UPA00031">
    <property type="reaction ID" value="UER00012"/>
</dbReference>
<dbReference type="InterPro" id="IPR015421">
    <property type="entry name" value="PyrdxlP-dep_Trfase_major"/>
</dbReference>
<name>A0A841PTT0_9BACI</name>
<evidence type="ECO:0000256" key="8">
    <source>
        <dbReference type="ARBA" id="ARBA00047481"/>
    </source>
</evidence>
<dbReference type="InterPro" id="IPR004839">
    <property type="entry name" value="Aminotransferase_I/II_large"/>
</dbReference>
<dbReference type="EMBL" id="JACHGH010000002">
    <property type="protein sequence ID" value="MBB6452210.1"/>
    <property type="molecule type" value="Genomic_DNA"/>
</dbReference>
<keyword evidence="12" id="KW-1185">Reference proteome</keyword>
<dbReference type="AlphaFoldDB" id="A0A841PTT0"/>
<dbReference type="RefSeq" id="WP_174495109.1">
    <property type="nucleotide sequence ID" value="NZ_CADDWK010000002.1"/>
</dbReference>
<comment type="caution">
    <text evidence="11">The sequence shown here is derived from an EMBL/GenBank/DDBJ whole genome shotgun (WGS) entry which is preliminary data.</text>
</comment>
<comment type="pathway">
    <text evidence="2 9">Amino-acid biosynthesis; L-histidine biosynthesis; L-histidine from 5-phospho-alpha-D-ribose 1-diphosphate: step 7/9.</text>
</comment>
<evidence type="ECO:0000256" key="7">
    <source>
        <dbReference type="ARBA" id="ARBA00023102"/>
    </source>
</evidence>
<dbReference type="HAMAP" id="MF_01023">
    <property type="entry name" value="HisC_aminotrans_2"/>
    <property type="match status" value="1"/>
</dbReference>
<evidence type="ECO:0000256" key="3">
    <source>
        <dbReference type="ARBA" id="ARBA00011738"/>
    </source>
</evidence>
<proteinExistence type="inferred from homology"/>
<dbReference type="GO" id="GO:0004400">
    <property type="term" value="F:histidinol-phosphate transaminase activity"/>
    <property type="evidence" value="ECO:0007669"/>
    <property type="project" value="UniProtKB-UniRule"/>
</dbReference>
<keyword evidence="4 9" id="KW-0032">Aminotransferase</keyword>
<dbReference type="Proteomes" id="UP000581688">
    <property type="component" value="Unassembled WGS sequence"/>
</dbReference>
<comment type="cofactor">
    <cofactor evidence="1 9">
        <name>pyridoxal 5'-phosphate</name>
        <dbReference type="ChEBI" id="CHEBI:597326"/>
    </cofactor>
</comment>
<dbReference type="Pfam" id="PF00155">
    <property type="entry name" value="Aminotran_1_2"/>
    <property type="match status" value="1"/>
</dbReference>
<dbReference type="InterPro" id="IPR015424">
    <property type="entry name" value="PyrdxlP-dep_Trfase"/>
</dbReference>
<evidence type="ECO:0000256" key="9">
    <source>
        <dbReference type="HAMAP-Rule" id="MF_01023"/>
    </source>
</evidence>
<dbReference type="SUPFAM" id="SSF53383">
    <property type="entry name" value="PLP-dependent transferases"/>
    <property type="match status" value="1"/>
</dbReference>
<keyword evidence="6 9" id="KW-0663">Pyridoxal phosphate</keyword>
<organism evidence="11 12">
    <name type="scientific">Salirhabdus euzebyi</name>
    <dbReference type="NCBI Taxonomy" id="394506"/>
    <lineage>
        <taxon>Bacteria</taxon>
        <taxon>Bacillati</taxon>
        <taxon>Bacillota</taxon>
        <taxon>Bacilli</taxon>
        <taxon>Bacillales</taxon>
        <taxon>Bacillaceae</taxon>
        <taxon>Salirhabdus</taxon>
    </lineage>
</organism>
<dbReference type="CDD" id="cd00609">
    <property type="entry name" value="AAT_like"/>
    <property type="match status" value="1"/>
</dbReference>
<evidence type="ECO:0000256" key="5">
    <source>
        <dbReference type="ARBA" id="ARBA00022679"/>
    </source>
</evidence>
<dbReference type="PROSITE" id="PS00599">
    <property type="entry name" value="AA_TRANSFER_CLASS_2"/>
    <property type="match status" value="1"/>
</dbReference>
<sequence length="360" mass="40640">MKPKSSIPALKPYQPGKGMEEVKKEHNLSRIVKLASNENLYGCSPYVSDKLKEFGENAQFYPDGYALTLREKLSSFLSVEMDKIIFGSGSDEIVQMICRTYLEKGTNTVMATPTFPQYRHHATVEGAEVREIELENGFHNLTKMSEAIDENTRVVWLCTPNNPTGNYIKEEDLISFIQTCPKHVLLVIDEAYYEFVVAKDYPDSIALHKEHENIIVLRTFSKAYGLAGFRVGYGVGNEEVVRNLNTIRGPFNVTSIGQYAALHALDDQAFIEKVKQFNVQTRKKLEAFCAANNLTFYESETNFLLIHLPKSGLDVSNTLLTYGFIVRPGELLGIPNSIRVTIGKEEDMEEFQEALKKSLV</sequence>
<comment type="catalytic activity">
    <reaction evidence="8 9">
        <text>L-histidinol phosphate + 2-oxoglutarate = 3-(imidazol-4-yl)-2-oxopropyl phosphate + L-glutamate</text>
        <dbReference type="Rhea" id="RHEA:23744"/>
        <dbReference type="ChEBI" id="CHEBI:16810"/>
        <dbReference type="ChEBI" id="CHEBI:29985"/>
        <dbReference type="ChEBI" id="CHEBI:57766"/>
        <dbReference type="ChEBI" id="CHEBI:57980"/>
        <dbReference type="EC" id="2.6.1.9"/>
    </reaction>
</comment>
<dbReference type="PANTHER" id="PTHR43643">
    <property type="entry name" value="HISTIDINOL-PHOSPHATE AMINOTRANSFERASE 2"/>
    <property type="match status" value="1"/>
</dbReference>
<feature type="domain" description="Aminotransferase class I/classII large" evidence="10">
    <location>
        <begin position="31"/>
        <end position="355"/>
    </location>
</feature>
<dbReference type="PANTHER" id="PTHR43643:SF3">
    <property type="entry name" value="HISTIDINOL-PHOSPHATE AMINOTRANSFERASE"/>
    <property type="match status" value="1"/>
</dbReference>
<keyword evidence="7 9" id="KW-0368">Histidine biosynthesis</keyword>
<dbReference type="GO" id="GO:0030170">
    <property type="term" value="F:pyridoxal phosphate binding"/>
    <property type="evidence" value="ECO:0007669"/>
    <property type="project" value="InterPro"/>
</dbReference>
<evidence type="ECO:0000256" key="6">
    <source>
        <dbReference type="ARBA" id="ARBA00022898"/>
    </source>
</evidence>
<keyword evidence="9" id="KW-0028">Amino-acid biosynthesis</keyword>
<dbReference type="GO" id="GO:0000105">
    <property type="term" value="P:L-histidine biosynthetic process"/>
    <property type="evidence" value="ECO:0007669"/>
    <property type="project" value="UniProtKB-UniRule"/>
</dbReference>
<reference evidence="11 12" key="1">
    <citation type="submission" date="2020-08" db="EMBL/GenBank/DDBJ databases">
        <title>Genomic Encyclopedia of Type Strains, Phase IV (KMG-IV): sequencing the most valuable type-strain genomes for metagenomic binning, comparative biology and taxonomic classification.</title>
        <authorList>
            <person name="Goeker M."/>
        </authorList>
    </citation>
    <scope>NUCLEOTIDE SEQUENCE [LARGE SCALE GENOMIC DNA]</scope>
    <source>
        <strain evidence="11 12">DSM 19612</strain>
    </source>
</reference>
<evidence type="ECO:0000256" key="1">
    <source>
        <dbReference type="ARBA" id="ARBA00001933"/>
    </source>
</evidence>
<dbReference type="Gene3D" id="3.90.1150.10">
    <property type="entry name" value="Aspartate Aminotransferase, domain 1"/>
    <property type="match status" value="1"/>
</dbReference>
<evidence type="ECO:0000313" key="11">
    <source>
        <dbReference type="EMBL" id="MBB6452210.1"/>
    </source>
</evidence>
<dbReference type="NCBIfam" id="TIGR01141">
    <property type="entry name" value="hisC"/>
    <property type="match status" value="1"/>
</dbReference>
<dbReference type="InterPro" id="IPR001917">
    <property type="entry name" value="Aminotrans_II_pyridoxalP_BS"/>
</dbReference>
<dbReference type="InterPro" id="IPR005861">
    <property type="entry name" value="HisP_aminotrans"/>
</dbReference>
<dbReference type="EC" id="2.6.1.9" evidence="9"/>
<dbReference type="InterPro" id="IPR015422">
    <property type="entry name" value="PyrdxlP-dep_Trfase_small"/>
</dbReference>
<keyword evidence="5 9" id="KW-0808">Transferase</keyword>
<protein>
    <recommendedName>
        <fullName evidence="9">Histidinol-phosphate aminotransferase</fullName>
        <ecNumber evidence="9">2.6.1.9</ecNumber>
    </recommendedName>
    <alternativeName>
        <fullName evidence="9">Imidazole acetol-phosphate transaminase</fullName>
    </alternativeName>
</protein>
<dbReference type="InterPro" id="IPR050106">
    <property type="entry name" value="HistidinolP_aminotransfase"/>
</dbReference>
<comment type="similarity">
    <text evidence="9">Belongs to the class-II pyridoxal-phosphate-dependent aminotransferase family. Histidinol-phosphate aminotransferase subfamily.</text>
</comment>
<evidence type="ECO:0000313" key="12">
    <source>
        <dbReference type="Proteomes" id="UP000581688"/>
    </source>
</evidence>
<dbReference type="Gene3D" id="3.40.640.10">
    <property type="entry name" value="Type I PLP-dependent aspartate aminotransferase-like (Major domain)"/>
    <property type="match status" value="1"/>
</dbReference>
<evidence type="ECO:0000256" key="2">
    <source>
        <dbReference type="ARBA" id="ARBA00005011"/>
    </source>
</evidence>
<comment type="subunit">
    <text evidence="3 9">Homodimer.</text>
</comment>
<gene>
    <name evidence="9" type="primary">hisC</name>
    <name evidence="11" type="ORF">HNQ94_000655</name>
</gene>
<evidence type="ECO:0000256" key="4">
    <source>
        <dbReference type="ARBA" id="ARBA00022576"/>
    </source>
</evidence>